<dbReference type="InterPro" id="IPR029016">
    <property type="entry name" value="GAF-like_dom_sf"/>
</dbReference>
<evidence type="ECO:0000313" key="6">
    <source>
        <dbReference type="Proteomes" id="UP001285263"/>
    </source>
</evidence>
<keyword evidence="6" id="KW-1185">Reference proteome</keyword>
<keyword evidence="2" id="KW-0238">DNA-binding</keyword>
<sequence>MDASHAAAIEFVGLQRELRERLLEDRVLESTERQLAAEMLLYLDDPRRCWQVCTAWLVRHTRADRVDGGFGRQGDRLYSPMAESQRSGMRLPSVVGASFDCSDASIRTVWEAREAVLFADAASDARIGPRMRTMLSGAGTRSKLAVALRSRQADVGLLCADSQQAHAWSAEECHRLDRLAKTVIAPILHAAWQLQSAAPAPQALPPAALLADAALTPAELRVAQLVVAGLSYKEIARQLDKSRSTVDHQLRSMRAKIGVHSMPMLVRELARRMPEGTGAASSATP</sequence>
<feature type="domain" description="HTH luxR-type" evidence="4">
    <location>
        <begin position="208"/>
        <end position="273"/>
    </location>
</feature>
<dbReference type="Pfam" id="PF00196">
    <property type="entry name" value="GerE"/>
    <property type="match status" value="1"/>
</dbReference>
<dbReference type="Gene3D" id="3.30.450.40">
    <property type="match status" value="1"/>
</dbReference>
<dbReference type="InterPro" id="IPR016032">
    <property type="entry name" value="Sig_transdc_resp-reg_C-effctor"/>
</dbReference>
<evidence type="ECO:0000256" key="3">
    <source>
        <dbReference type="ARBA" id="ARBA00023163"/>
    </source>
</evidence>
<dbReference type="Gene3D" id="1.10.10.10">
    <property type="entry name" value="Winged helix-like DNA-binding domain superfamily/Winged helix DNA-binding domain"/>
    <property type="match status" value="1"/>
</dbReference>
<dbReference type="EMBL" id="JAXCLA010000003">
    <property type="protein sequence ID" value="MDY0745237.1"/>
    <property type="molecule type" value="Genomic_DNA"/>
</dbReference>
<dbReference type="PANTHER" id="PTHR44688:SF16">
    <property type="entry name" value="DNA-BINDING TRANSCRIPTIONAL ACTIVATOR DEVR_DOSR"/>
    <property type="match status" value="1"/>
</dbReference>
<evidence type="ECO:0000259" key="4">
    <source>
        <dbReference type="PROSITE" id="PS50043"/>
    </source>
</evidence>
<gene>
    <name evidence="5" type="ORF">SNE35_12015</name>
</gene>
<evidence type="ECO:0000256" key="1">
    <source>
        <dbReference type="ARBA" id="ARBA00023015"/>
    </source>
</evidence>
<dbReference type="InterPro" id="IPR036388">
    <property type="entry name" value="WH-like_DNA-bd_sf"/>
</dbReference>
<proteinExistence type="predicted"/>
<protein>
    <submittedName>
        <fullName evidence="5">LuxR C-terminal-related transcriptional regulator</fullName>
    </submittedName>
</protein>
<dbReference type="Pfam" id="PF01590">
    <property type="entry name" value="GAF"/>
    <property type="match status" value="1"/>
</dbReference>
<evidence type="ECO:0000256" key="2">
    <source>
        <dbReference type="ARBA" id="ARBA00023125"/>
    </source>
</evidence>
<name>A0ABU5DG33_9BURK</name>
<evidence type="ECO:0000313" key="5">
    <source>
        <dbReference type="EMBL" id="MDY0745237.1"/>
    </source>
</evidence>
<dbReference type="CDD" id="cd06170">
    <property type="entry name" value="LuxR_C_like"/>
    <property type="match status" value="1"/>
</dbReference>
<dbReference type="SUPFAM" id="SSF55781">
    <property type="entry name" value="GAF domain-like"/>
    <property type="match status" value="1"/>
</dbReference>
<organism evidence="5 6">
    <name type="scientific">Roseateles agri</name>
    <dbReference type="NCBI Taxonomy" id="3098619"/>
    <lineage>
        <taxon>Bacteria</taxon>
        <taxon>Pseudomonadati</taxon>
        <taxon>Pseudomonadota</taxon>
        <taxon>Betaproteobacteria</taxon>
        <taxon>Burkholderiales</taxon>
        <taxon>Sphaerotilaceae</taxon>
        <taxon>Roseateles</taxon>
    </lineage>
</organism>
<keyword evidence="1" id="KW-0805">Transcription regulation</keyword>
<reference evidence="5 6" key="1">
    <citation type="submission" date="2023-11" db="EMBL/GenBank/DDBJ databases">
        <title>Paucibacter sp. nov., isolated from fresh soil in Korea.</title>
        <authorList>
            <person name="Le N.T.T."/>
        </authorList>
    </citation>
    <scope>NUCLEOTIDE SEQUENCE [LARGE SCALE GENOMIC DNA]</scope>
    <source>
        <strain evidence="5 6">R3-3</strain>
    </source>
</reference>
<accession>A0ABU5DG33</accession>
<dbReference type="PRINTS" id="PR00038">
    <property type="entry name" value="HTHLUXR"/>
</dbReference>
<dbReference type="PROSITE" id="PS50043">
    <property type="entry name" value="HTH_LUXR_2"/>
    <property type="match status" value="1"/>
</dbReference>
<dbReference type="Proteomes" id="UP001285263">
    <property type="component" value="Unassembled WGS sequence"/>
</dbReference>
<dbReference type="SMART" id="SM00421">
    <property type="entry name" value="HTH_LUXR"/>
    <property type="match status" value="1"/>
</dbReference>
<dbReference type="RefSeq" id="WP_320423123.1">
    <property type="nucleotide sequence ID" value="NZ_JAXCLA010000003.1"/>
</dbReference>
<comment type="caution">
    <text evidence="5">The sequence shown here is derived from an EMBL/GenBank/DDBJ whole genome shotgun (WGS) entry which is preliminary data.</text>
</comment>
<dbReference type="SUPFAM" id="SSF46894">
    <property type="entry name" value="C-terminal effector domain of the bipartite response regulators"/>
    <property type="match status" value="1"/>
</dbReference>
<dbReference type="InterPro" id="IPR003018">
    <property type="entry name" value="GAF"/>
</dbReference>
<dbReference type="InterPro" id="IPR000792">
    <property type="entry name" value="Tscrpt_reg_LuxR_C"/>
</dbReference>
<dbReference type="PANTHER" id="PTHR44688">
    <property type="entry name" value="DNA-BINDING TRANSCRIPTIONAL ACTIVATOR DEVR_DOSR"/>
    <property type="match status" value="1"/>
</dbReference>
<keyword evidence="3" id="KW-0804">Transcription</keyword>